<accession>A0A1I8FAG2</accession>
<protein>
    <submittedName>
        <fullName evidence="3">RING-type domain-containing protein</fullName>
    </submittedName>
</protein>
<evidence type="ECO:0000313" key="3">
    <source>
        <dbReference type="WBParaSite" id="maker-unitig_26784-snap-gene-0.2-mRNA-1"/>
    </source>
</evidence>
<feature type="compositionally biased region" description="Polar residues" evidence="1">
    <location>
        <begin position="354"/>
        <end position="368"/>
    </location>
</feature>
<sequence length="583" mass="60227">MGGLFHGLMDTASSLTPTIRRSASSRSAAAAVVNSGAGSAGANLSAGLEMPPPPSVGVDSSVSVPAVASSSSLSSMNSPAASVSASNSAHNSMTTLAVSSAMSASASSIALRHSSSNSSAAAANRRSSSSRQRFFLSAVRRPGLALSPGLPTRPSLGHFVVKWPAIQERQDFCENFTLPSECQPAVQAGAAAPVQLGQCRTHGGFRPAAAAQFDTNSLFAEIKSYGAELEYSRQLSEGGATVALAVESVLNLRLNSRRRTSELISMCSDANLSVRRRRHRSRRRSQQHGLALNVSIPPAVPSSLRDPFASLRRRRSAPSGPVDSPAGVHGDAGSGGIVESPAVSRRAVLFSTGATAPTESITTRGATSSPPPAAGDGGSVDDDTNGTNANRPTVPLFEFDAIGTEEPPVAPAPLAVYDEDDEDEEIGNGVAGATALATPSAATAAASEGAVGGATRASLQSPGVSRSQSLYRMYRPYTEAESCARSAAASRPWARWILRDRVGPAPRLPHTPSLLAMQNDNEAAAVASQFSMESQLASEIGLPSLLPHLPCAKLPVDVMHECIKLQMEQKMDPTSLSLTSLGS</sequence>
<feature type="compositionally biased region" description="Basic residues" evidence="1">
    <location>
        <begin position="274"/>
        <end position="286"/>
    </location>
</feature>
<dbReference type="Proteomes" id="UP000095280">
    <property type="component" value="Unplaced"/>
</dbReference>
<reference evidence="3" key="1">
    <citation type="submission" date="2016-11" db="UniProtKB">
        <authorList>
            <consortium name="WormBaseParasite"/>
        </authorList>
    </citation>
    <scope>IDENTIFICATION</scope>
</reference>
<organism evidence="2 3">
    <name type="scientific">Macrostomum lignano</name>
    <dbReference type="NCBI Taxonomy" id="282301"/>
    <lineage>
        <taxon>Eukaryota</taxon>
        <taxon>Metazoa</taxon>
        <taxon>Spiralia</taxon>
        <taxon>Lophotrochozoa</taxon>
        <taxon>Platyhelminthes</taxon>
        <taxon>Rhabditophora</taxon>
        <taxon>Macrostomorpha</taxon>
        <taxon>Macrostomida</taxon>
        <taxon>Macrostomidae</taxon>
        <taxon>Macrostomum</taxon>
    </lineage>
</organism>
<feature type="region of interest" description="Disordered" evidence="1">
    <location>
        <begin position="354"/>
        <end position="392"/>
    </location>
</feature>
<evidence type="ECO:0000256" key="1">
    <source>
        <dbReference type="SAM" id="MobiDB-lite"/>
    </source>
</evidence>
<feature type="region of interest" description="Disordered" evidence="1">
    <location>
        <begin position="274"/>
        <end position="298"/>
    </location>
</feature>
<keyword evidence="2" id="KW-1185">Reference proteome</keyword>
<evidence type="ECO:0000313" key="2">
    <source>
        <dbReference type="Proteomes" id="UP000095280"/>
    </source>
</evidence>
<feature type="region of interest" description="Disordered" evidence="1">
    <location>
        <begin position="311"/>
        <end position="338"/>
    </location>
</feature>
<dbReference type="WBParaSite" id="maker-unitig_26784-snap-gene-0.2-mRNA-1">
    <property type="protein sequence ID" value="maker-unitig_26784-snap-gene-0.2-mRNA-1"/>
    <property type="gene ID" value="maker-unitig_26784-snap-gene-0.2"/>
</dbReference>
<dbReference type="AlphaFoldDB" id="A0A1I8FAG2"/>
<proteinExistence type="predicted"/>
<name>A0A1I8FAG2_9PLAT</name>